<dbReference type="Proteomes" id="UP000293952">
    <property type="component" value="Unassembled WGS sequence"/>
</dbReference>
<name>A0A4Q4KNQ7_9FLAO</name>
<organism evidence="2 3">
    <name type="scientific">Brumimicrobium glaciale</name>
    <dbReference type="NCBI Taxonomy" id="200475"/>
    <lineage>
        <taxon>Bacteria</taxon>
        <taxon>Pseudomonadati</taxon>
        <taxon>Bacteroidota</taxon>
        <taxon>Flavobacteriia</taxon>
        <taxon>Flavobacteriales</taxon>
        <taxon>Crocinitomicaceae</taxon>
        <taxon>Brumimicrobium</taxon>
    </lineage>
</organism>
<feature type="domain" description="VWFA" evidence="1">
    <location>
        <begin position="27"/>
        <end position="238"/>
    </location>
</feature>
<dbReference type="InterPro" id="IPR002035">
    <property type="entry name" value="VWF_A"/>
</dbReference>
<evidence type="ECO:0000313" key="2">
    <source>
        <dbReference type="EMBL" id="RYM34798.1"/>
    </source>
</evidence>
<proteinExistence type="predicted"/>
<evidence type="ECO:0000313" key="3">
    <source>
        <dbReference type="Proteomes" id="UP000293952"/>
    </source>
</evidence>
<protein>
    <submittedName>
        <fullName evidence="2">VWA domain-containing protein</fullName>
    </submittedName>
</protein>
<comment type="caution">
    <text evidence="2">The sequence shown here is derived from an EMBL/GenBank/DDBJ whole genome shotgun (WGS) entry which is preliminary data.</text>
</comment>
<sequence>MILKKLLFLFLILTSGFSFGQNFKKEKRIYMLDITKSMWGSDNGPDIYEEVKNALFKGIEDIKDPETIVTIIPFQATHTYEALGSWTFKAGDVDKFNEAKKVINSYTLKSVPGGYTDIYSALEKAKEKIDNSRVNYIFLLTDGKQSTVPSSPNKINKVDFSESELLSSLNNWCDYSNKKDVHLFYVMLTEVAASEQIIEIVKNECNAYAVKGTNINIAFIKPSSNEIKINLNDNPERIEIALTANDWTYIGNNLTIDLNLEENSLFELKSKSATIKNNKILIELKRKNDDSFEELIKNNPDGESKMIMKLSTIQDVKILNPKIIISVRNKKERVLTLEFTDDE</sequence>
<reference evidence="2 3" key="1">
    <citation type="submission" date="2019-02" db="EMBL/GenBank/DDBJ databases">
        <title>Genome sequence of the sea-ice species Brumimicrobium glaciale.</title>
        <authorList>
            <person name="Bowman J.P."/>
        </authorList>
    </citation>
    <scope>NUCLEOTIDE SEQUENCE [LARGE SCALE GENOMIC DNA]</scope>
    <source>
        <strain evidence="2 3">IC156</strain>
    </source>
</reference>
<dbReference type="AlphaFoldDB" id="A0A4Q4KNQ7"/>
<dbReference type="SUPFAM" id="SSF53300">
    <property type="entry name" value="vWA-like"/>
    <property type="match status" value="1"/>
</dbReference>
<dbReference type="Gene3D" id="3.40.50.410">
    <property type="entry name" value="von Willebrand factor, type A domain"/>
    <property type="match status" value="1"/>
</dbReference>
<dbReference type="PROSITE" id="PS50234">
    <property type="entry name" value="VWFA"/>
    <property type="match status" value="1"/>
</dbReference>
<evidence type="ECO:0000259" key="1">
    <source>
        <dbReference type="PROSITE" id="PS50234"/>
    </source>
</evidence>
<keyword evidence="3" id="KW-1185">Reference proteome</keyword>
<dbReference type="OrthoDB" id="1453282at2"/>
<dbReference type="EMBL" id="SETE01000002">
    <property type="protein sequence ID" value="RYM34798.1"/>
    <property type="molecule type" value="Genomic_DNA"/>
</dbReference>
<gene>
    <name evidence="2" type="ORF">ERX46_05335</name>
</gene>
<accession>A0A4Q4KNQ7</accession>
<dbReference type="InterPro" id="IPR036465">
    <property type="entry name" value="vWFA_dom_sf"/>
</dbReference>